<dbReference type="InterPro" id="IPR007445">
    <property type="entry name" value="PilO"/>
</dbReference>
<proteinExistence type="predicted"/>
<gene>
    <name evidence="2" type="primary">pilO</name>
    <name evidence="2" type="ORF">V0R50_05650</name>
</gene>
<dbReference type="PANTHER" id="PTHR39555:SF1">
    <property type="entry name" value="TYPE IV PILUS INNER MEMBRANE COMPONENT PILO"/>
    <property type="match status" value="1"/>
</dbReference>
<protein>
    <submittedName>
        <fullName evidence="2">Type 4a pilus biogenesis protein PilO</fullName>
    </submittedName>
</protein>
<comment type="caution">
    <text evidence="2">The sequence shown here is derived from an EMBL/GenBank/DDBJ whole genome shotgun (WGS) entry which is preliminary data.</text>
</comment>
<dbReference type="InterPro" id="IPR014717">
    <property type="entry name" value="Transl_elong_EF1B/ribsomal_bS6"/>
</dbReference>
<evidence type="ECO:0000313" key="2">
    <source>
        <dbReference type="EMBL" id="MEE1932700.1"/>
    </source>
</evidence>
<feature type="transmembrane region" description="Helical" evidence="1">
    <location>
        <begin position="20"/>
        <end position="42"/>
    </location>
</feature>
<dbReference type="Pfam" id="PF04350">
    <property type="entry name" value="PilO"/>
    <property type="match status" value="1"/>
</dbReference>
<reference evidence="2 3" key="1">
    <citation type="submission" date="2024-01" db="EMBL/GenBank/DDBJ databases">
        <title>Unpublished Manusciprt.</title>
        <authorList>
            <person name="Duman M."/>
            <person name="Valdes E.G."/>
            <person name="Ajmi N."/>
            <person name="Altun S."/>
            <person name="Saticioglu I.B."/>
        </authorList>
    </citation>
    <scope>NUCLEOTIDE SEQUENCE [LARGE SCALE GENOMIC DNA]</scope>
    <source>
        <strain evidence="2 3">148P</strain>
    </source>
</reference>
<keyword evidence="1" id="KW-0472">Membrane</keyword>
<dbReference type="RefSeq" id="WP_330073608.1">
    <property type="nucleotide sequence ID" value="NZ_JAZDQJ010000004.1"/>
</dbReference>
<keyword evidence="3" id="KW-1185">Reference proteome</keyword>
<dbReference type="Proteomes" id="UP001335100">
    <property type="component" value="Unassembled WGS sequence"/>
</dbReference>
<keyword evidence="1" id="KW-1133">Transmembrane helix</keyword>
<keyword evidence="1" id="KW-0812">Transmembrane</keyword>
<dbReference type="EMBL" id="JAZDQJ010000004">
    <property type="protein sequence ID" value="MEE1932700.1"/>
    <property type="molecule type" value="Genomic_DNA"/>
</dbReference>
<dbReference type="Gene3D" id="3.30.70.60">
    <property type="match status" value="1"/>
</dbReference>
<sequence length="294" mass="31411">MSLSFIDGAVDWRALLRWSLPIKAALLGLCLSLVPALVYGLYGRAQLEALAGVQARHSELQQQWQTRSAEADALAAHREKVAQLQDDLSQARSELFDDDGLASLLQSLARLGSGLSFEQVTALEAQVQPNHVELPLQLQVSGEYRSLSRFLSGLGGLDKLVTVHELDLTAAGEQLSGVLRMSLRLQAYRAVDAQGTQASGGTAAMVPRNPFERVDVPALAGGGVAADQARLVGHLRDREGWVALVHLGSTLHMLREGDRFGAGRVSVIEEGRVELLGATEGAAGITRVLTLARG</sequence>
<evidence type="ECO:0000313" key="3">
    <source>
        <dbReference type="Proteomes" id="UP001335100"/>
    </source>
</evidence>
<accession>A0ABU7HME3</accession>
<evidence type="ECO:0000256" key="1">
    <source>
        <dbReference type="SAM" id="Phobius"/>
    </source>
</evidence>
<dbReference type="PANTHER" id="PTHR39555">
    <property type="entry name" value="FIMBRIAL ASSEMBLY PROTEIN PILO-LIKE PROTEIN-RELATED"/>
    <property type="match status" value="1"/>
</dbReference>
<organism evidence="2 3">
    <name type="scientific">Pseudomonas ulcerans</name>
    <dbReference type="NCBI Taxonomy" id="3115852"/>
    <lineage>
        <taxon>Bacteria</taxon>
        <taxon>Pseudomonadati</taxon>
        <taxon>Pseudomonadota</taxon>
        <taxon>Gammaproteobacteria</taxon>
        <taxon>Pseudomonadales</taxon>
        <taxon>Pseudomonadaceae</taxon>
        <taxon>Pseudomonas</taxon>
    </lineage>
</organism>
<name>A0ABU7HME3_9PSED</name>